<reference evidence="1 2" key="1">
    <citation type="journal article" date="2023" name="Plant Biotechnol. J.">
        <title>Chromosome-level wild Hevea brasiliensis genome provides new tools for genomic-assisted breeding and valuable loci to elevate rubber yield.</title>
        <authorList>
            <person name="Cheng H."/>
            <person name="Song X."/>
            <person name="Hu Y."/>
            <person name="Wu T."/>
            <person name="Yang Q."/>
            <person name="An Z."/>
            <person name="Feng S."/>
            <person name="Deng Z."/>
            <person name="Wu W."/>
            <person name="Zeng X."/>
            <person name="Tu M."/>
            <person name="Wang X."/>
            <person name="Huang H."/>
        </authorList>
    </citation>
    <scope>NUCLEOTIDE SEQUENCE [LARGE SCALE GENOMIC DNA]</scope>
    <source>
        <strain evidence="1">MT/VB/25A 57/8</strain>
    </source>
</reference>
<evidence type="ECO:0000313" key="2">
    <source>
        <dbReference type="Proteomes" id="UP001174677"/>
    </source>
</evidence>
<comment type="caution">
    <text evidence="1">The sequence shown here is derived from an EMBL/GenBank/DDBJ whole genome shotgun (WGS) entry which is preliminary data.</text>
</comment>
<gene>
    <name evidence="1" type="ORF">P3X46_034670</name>
</gene>
<protein>
    <submittedName>
        <fullName evidence="1">Uncharacterized protein</fullName>
    </submittedName>
</protein>
<proteinExistence type="predicted"/>
<accession>A0ABQ9K919</accession>
<organism evidence="1 2">
    <name type="scientific">Hevea brasiliensis</name>
    <name type="common">Para rubber tree</name>
    <name type="synonym">Siphonia brasiliensis</name>
    <dbReference type="NCBI Taxonomy" id="3981"/>
    <lineage>
        <taxon>Eukaryota</taxon>
        <taxon>Viridiplantae</taxon>
        <taxon>Streptophyta</taxon>
        <taxon>Embryophyta</taxon>
        <taxon>Tracheophyta</taxon>
        <taxon>Spermatophyta</taxon>
        <taxon>Magnoliopsida</taxon>
        <taxon>eudicotyledons</taxon>
        <taxon>Gunneridae</taxon>
        <taxon>Pentapetalae</taxon>
        <taxon>rosids</taxon>
        <taxon>fabids</taxon>
        <taxon>Malpighiales</taxon>
        <taxon>Euphorbiaceae</taxon>
        <taxon>Crotonoideae</taxon>
        <taxon>Micrandreae</taxon>
        <taxon>Hevea</taxon>
    </lineage>
</organism>
<dbReference type="EMBL" id="JARPOI010000460">
    <property type="protein sequence ID" value="KAJ9128635.1"/>
    <property type="molecule type" value="Genomic_DNA"/>
</dbReference>
<sequence>SLVFFFACLQRTKMSGCFVRRILLKMKYFCSDQAKEFIGKKGGKTKGRHVTQHPSVQGTWTTAVRF</sequence>
<name>A0ABQ9K919_HEVBR</name>
<keyword evidence="2" id="KW-1185">Reference proteome</keyword>
<dbReference type="Proteomes" id="UP001174677">
    <property type="component" value="Unassembled WGS sequence"/>
</dbReference>
<evidence type="ECO:0000313" key="1">
    <source>
        <dbReference type="EMBL" id="KAJ9128635.1"/>
    </source>
</evidence>
<feature type="non-terminal residue" evidence="1">
    <location>
        <position position="1"/>
    </location>
</feature>